<accession>A0A803P9K1</accession>
<dbReference type="Proteomes" id="UP000596661">
    <property type="component" value="Chromosome 3"/>
</dbReference>
<evidence type="ECO:0000313" key="1">
    <source>
        <dbReference type="EnsemblPlants" id="cds.evm.model.03.578"/>
    </source>
</evidence>
<sequence>MFGFDRVRAQVETGDRSLRYGLGTEIQCLMSNFEIRWQGKFLSKGGKEVLLKAAIQAIPTYVMSVFKLPDSFCSFVKKEMANFWWGAKDGERKLHWKSWKALCNAKSIGGLGFRSLKPFNQAMLAKQAWRIQTNQSPLLTNLFKAKYFSRTTFLNSSLGHSPSPRIFGLHQESQQQHQNQSQPATECHVETWSPLPIGSLKLNVDGAISSHRGKSGIGAIVRDSIGQVVAARASSHEGRCYRK</sequence>
<evidence type="ECO:0008006" key="3">
    <source>
        <dbReference type="Google" id="ProtNLM"/>
    </source>
</evidence>
<protein>
    <recommendedName>
        <fullName evidence="3">RNase H type-1 domain-containing protein</fullName>
    </recommendedName>
</protein>
<dbReference type="EnsemblPlants" id="evm.model.03.578">
    <property type="protein sequence ID" value="cds.evm.model.03.578"/>
    <property type="gene ID" value="evm.TU.03.578"/>
</dbReference>
<organism evidence="1 2">
    <name type="scientific">Cannabis sativa</name>
    <name type="common">Hemp</name>
    <name type="synonym">Marijuana</name>
    <dbReference type="NCBI Taxonomy" id="3483"/>
    <lineage>
        <taxon>Eukaryota</taxon>
        <taxon>Viridiplantae</taxon>
        <taxon>Streptophyta</taxon>
        <taxon>Embryophyta</taxon>
        <taxon>Tracheophyta</taxon>
        <taxon>Spermatophyta</taxon>
        <taxon>Magnoliopsida</taxon>
        <taxon>eudicotyledons</taxon>
        <taxon>Gunneridae</taxon>
        <taxon>Pentapetalae</taxon>
        <taxon>rosids</taxon>
        <taxon>fabids</taxon>
        <taxon>Rosales</taxon>
        <taxon>Cannabaceae</taxon>
        <taxon>Cannabis</taxon>
    </lineage>
</organism>
<reference evidence="1" key="2">
    <citation type="submission" date="2021-03" db="UniProtKB">
        <authorList>
            <consortium name="EnsemblPlants"/>
        </authorList>
    </citation>
    <scope>IDENTIFICATION</scope>
</reference>
<dbReference type="PANTHER" id="PTHR33116:SF86">
    <property type="entry name" value="REVERSE TRANSCRIPTASE DOMAIN-CONTAINING PROTEIN"/>
    <property type="match status" value="1"/>
</dbReference>
<name>A0A803P9K1_CANSA</name>
<proteinExistence type="predicted"/>
<dbReference type="AlphaFoldDB" id="A0A803P9K1"/>
<dbReference type="EMBL" id="UZAU01000261">
    <property type="status" value="NOT_ANNOTATED_CDS"/>
    <property type="molecule type" value="Genomic_DNA"/>
</dbReference>
<evidence type="ECO:0000313" key="2">
    <source>
        <dbReference type="Proteomes" id="UP000596661"/>
    </source>
</evidence>
<dbReference type="Gramene" id="evm.model.03.578">
    <property type="protein sequence ID" value="cds.evm.model.03.578"/>
    <property type="gene ID" value="evm.TU.03.578"/>
</dbReference>
<keyword evidence="2" id="KW-1185">Reference proteome</keyword>
<reference evidence="1" key="1">
    <citation type="submission" date="2018-11" db="EMBL/GenBank/DDBJ databases">
        <authorList>
            <person name="Grassa J C."/>
        </authorList>
    </citation>
    <scope>NUCLEOTIDE SEQUENCE [LARGE SCALE GENOMIC DNA]</scope>
</reference>
<dbReference type="PANTHER" id="PTHR33116">
    <property type="entry name" value="REVERSE TRANSCRIPTASE ZINC-BINDING DOMAIN-CONTAINING PROTEIN-RELATED-RELATED"/>
    <property type="match status" value="1"/>
</dbReference>